<organism evidence="2 3">
    <name type="scientific">Beauveria bassiana D1-5</name>
    <dbReference type="NCBI Taxonomy" id="1245745"/>
    <lineage>
        <taxon>Eukaryota</taxon>
        <taxon>Fungi</taxon>
        <taxon>Dikarya</taxon>
        <taxon>Ascomycota</taxon>
        <taxon>Pezizomycotina</taxon>
        <taxon>Sordariomycetes</taxon>
        <taxon>Hypocreomycetidae</taxon>
        <taxon>Hypocreales</taxon>
        <taxon>Cordycipitaceae</taxon>
        <taxon>Beauveria</taxon>
    </lineage>
</organism>
<feature type="region of interest" description="Disordered" evidence="1">
    <location>
        <begin position="681"/>
        <end position="708"/>
    </location>
</feature>
<protein>
    <submittedName>
        <fullName evidence="2">Uncharacterized protein</fullName>
    </submittedName>
</protein>
<dbReference type="Proteomes" id="UP000030106">
    <property type="component" value="Unassembled WGS sequence"/>
</dbReference>
<dbReference type="STRING" id="1245745.A0A0A2V9F9"/>
<dbReference type="EMBL" id="ANFO01001415">
    <property type="protein sequence ID" value="KGQ02690.1"/>
    <property type="molecule type" value="Genomic_DNA"/>
</dbReference>
<evidence type="ECO:0000313" key="3">
    <source>
        <dbReference type="Proteomes" id="UP000030106"/>
    </source>
</evidence>
<gene>
    <name evidence="2" type="ORF">BBAD15_g12095</name>
</gene>
<dbReference type="InterPro" id="IPR022198">
    <property type="entry name" value="DUF3723"/>
</dbReference>
<dbReference type="Pfam" id="PF12520">
    <property type="entry name" value="DUF3723"/>
    <property type="match status" value="1"/>
</dbReference>
<dbReference type="HOGENOM" id="CLU_004286_3_0_1"/>
<comment type="caution">
    <text evidence="2">The sequence shown here is derived from an EMBL/GenBank/DDBJ whole genome shotgun (WGS) entry which is preliminary data.</text>
</comment>
<dbReference type="OrthoDB" id="4868072at2759"/>
<name>A0A0A2V9F9_BEABA</name>
<evidence type="ECO:0000256" key="1">
    <source>
        <dbReference type="SAM" id="MobiDB-lite"/>
    </source>
</evidence>
<evidence type="ECO:0000313" key="2">
    <source>
        <dbReference type="EMBL" id="KGQ02690.1"/>
    </source>
</evidence>
<accession>A0A0A2V9F9</accession>
<sequence>MTRSRFVAASRRIQQEKSSKYIGAVNIRLDNLCFPYSRGPDKKNVKRLIKLFQGQRGCNPGETQNRIPAIISEAELQNALAISNLTRGDLVARGDSFSRLDMPSAFQLECLRGEDRVQAAREVLNSPEPRWVVDLYAADISDETRRDLAEEYACEQAPADGDFYYKIREYQGVFGQENSRAEDTWKARLGATSGSGHKKNRMDQIVTDPRLCVAFDAFRRIPVLYGDLKLSLVNKMTSMGCHEVCTAVLPVLVRIADRQESLHYLNHIKDFWHSVFDGNENAMMKLDRTSLEALQMKAPGACEKQARDLYARVRSGDILGAFNEAERERIWSKIYDATVDCTVPSLHSFFEDRKYIEDAAHCMKRLFPGRLHETIRSALESAYPDVDDQGTECLVQVSNSSYVMVATNGADHFDLAYQQLWLYARRHFEDMPPEREQIVAGYKLAGVDEMVLFDFALFAHKLGFRTTEIEKLLRDNPDRQIARRLLLTARKPDQFHFEDIESSISVVTGVMETAGLASNNQAVDVDEHETERNTIIIFFIQRSTYFAFFGKKLPITSDAMQAAPEARGVYDIGMDVEPTSETIGRSPQTRAQIVIGSREMEYQNKLCAVQKETEDTEARLQSLLAKERQQRETLAGLETAITARAAESAEIEKDLQDNVNRLKQREVEQVIRLESLAANERKHRARNTQLEQSRADWDGTTAAGIGAA</sequence>
<reference evidence="2 3" key="1">
    <citation type="submission" date="2012-10" db="EMBL/GenBank/DDBJ databases">
        <title>Genome sequencing and analysis of entomopathogenic fungi Beauveria bassiana D1-5.</title>
        <authorList>
            <person name="Li Q."/>
            <person name="Wang L."/>
            <person name="Zhang Z."/>
            <person name="Wang Q."/>
            <person name="Ren J."/>
            <person name="Wang M."/>
            <person name="Xu W."/>
            <person name="Wang J."/>
            <person name="Lu Y."/>
            <person name="Du Q."/>
            <person name="Sun Z."/>
        </authorList>
    </citation>
    <scope>NUCLEOTIDE SEQUENCE [LARGE SCALE GENOMIC DNA]</scope>
    <source>
        <strain evidence="2 3">D1-5</strain>
    </source>
</reference>
<dbReference type="AlphaFoldDB" id="A0A0A2V9F9"/>
<proteinExistence type="predicted"/>